<name>A0A7S9QE50_9RHOB</name>
<dbReference type="InterPro" id="IPR050273">
    <property type="entry name" value="GppA/Ppx_hydrolase"/>
</dbReference>
<sequence>MNELAPEPSTAIDLSRVGVVDVGSNSVRLVVFDGAARSPAYFFNEKVLCGLGRGIASTGRLHPEGRQQAVATIRRFTTLAERMELTTLIGVATAAVREAEDGPDFVAEIARETGLELRVVEGLEEARLAAQGVLVGWPDAVGLTVDIGGASMELARIHGGRIGTCLTSKLAPLSLADLTDKEVDRTIADTLSDLRDRMPGKVEEMFLVGGSWRAIAALHMARHEYPLHVLHAYETTPEEMLETAEWAVEQDLDTFKSLTTTSDARLALVPMAARVLRGLIPAFAPERIAISSYGLREGVLYEVMSEAARRLDPLIEACRHMELAAARFPGFGEALYEWIDPLFDDLEPHHRRLIHAACLLHDINWRTHPDFRPAVSFEAATRANLGGITHRGRVFLGLVLSHRYKSGRRARPDEALLALLNQEEVTLAETVGRALRLGAMLTGASAQGLREARIAREDGKLVLELAGEMTALGGEVVEKRLAKLATSLELEPEMRSS</sequence>
<dbReference type="Gene3D" id="3.30.420.40">
    <property type="match status" value="1"/>
</dbReference>
<dbReference type="EMBL" id="CP064942">
    <property type="protein sequence ID" value="QPH55027.1"/>
    <property type="molecule type" value="Genomic_DNA"/>
</dbReference>
<evidence type="ECO:0000259" key="2">
    <source>
        <dbReference type="Pfam" id="PF21697"/>
    </source>
</evidence>
<dbReference type="KEGG" id="poz:I0K15_04555"/>
<dbReference type="InterPro" id="IPR003695">
    <property type="entry name" value="Ppx_GppA_N"/>
</dbReference>
<dbReference type="Gene3D" id="3.30.420.150">
    <property type="entry name" value="Exopolyphosphatase. Domain 2"/>
    <property type="match status" value="1"/>
</dbReference>
<dbReference type="PANTHER" id="PTHR30005:SF0">
    <property type="entry name" value="RETROGRADE REGULATION PROTEIN 2"/>
    <property type="match status" value="1"/>
</dbReference>
<dbReference type="GO" id="GO:0016462">
    <property type="term" value="F:pyrophosphatase activity"/>
    <property type="evidence" value="ECO:0007669"/>
    <property type="project" value="TreeGrafter"/>
</dbReference>
<proteinExistence type="predicted"/>
<evidence type="ECO:0000313" key="3">
    <source>
        <dbReference type="EMBL" id="QPH55027.1"/>
    </source>
</evidence>
<dbReference type="RefSeq" id="WP_196104226.1">
    <property type="nucleotide sequence ID" value="NZ_CP064942.1"/>
</dbReference>
<dbReference type="CDD" id="cd24052">
    <property type="entry name" value="ASKHA_NBD_HpPPX-GppA-like"/>
    <property type="match status" value="1"/>
</dbReference>
<dbReference type="Gene3D" id="1.10.3210.10">
    <property type="entry name" value="Hypothetical protein af1432"/>
    <property type="match status" value="1"/>
</dbReference>
<gene>
    <name evidence="3" type="ORF">I0K15_04555</name>
</gene>
<reference evidence="3 4" key="1">
    <citation type="submission" date="2020-11" db="EMBL/GenBank/DDBJ databases">
        <title>Description of Pontivivens ytuae sp. nov. isolated from deep sea sediment of Mariana Trench.</title>
        <authorList>
            <person name="Wang Z."/>
            <person name="Sun Q.-L."/>
            <person name="Xu X.-D."/>
            <person name="Tang Y.-Z."/>
            <person name="Zhang J."/>
        </authorList>
    </citation>
    <scope>NUCLEOTIDE SEQUENCE [LARGE SCALE GENOMIC DNA]</scope>
    <source>
        <strain evidence="3 4">MT2928</strain>
    </source>
</reference>
<organism evidence="3 4">
    <name type="scientific">Pontivivens ytuae</name>
    <dbReference type="NCBI Taxonomy" id="2789856"/>
    <lineage>
        <taxon>Bacteria</taxon>
        <taxon>Pseudomonadati</taxon>
        <taxon>Pseudomonadota</taxon>
        <taxon>Alphaproteobacteria</taxon>
        <taxon>Rhodobacterales</taxon>
        <taxon>Paracoccaceae</taxon>
        <taxon>Pontivivens</taxon>
    </lineage>
</organism>
<evidence type="ECO:0000259" key="1">
    <source>
        <dbReference type="Pfam" id="PF02541"/>
    </source>
</evidence>
<evidence type="ECO:0000313" key="4">
    <source>
        <dbReference type="Proteomes" id="UP000594800"/>
    </source>
</evidence>
<dbReference type="SUPFAM" id="SSF53067">
    <property type="entry name" value="Actin-like ATPase domain"/>
    <property type="match status" value="2"/>
</dbReference>
<accession>A0A7S9QE50</accession>
<dbReference type="Pfam" id="PF21697">
    <property type="entry name" value="Ppx_C"/>
    <property type="match status" value="1"/>
</dbReference>
<keyword evidence="4" id="KW-1185">Reference proteome</keyword>
<dbReference type="InterPro" id="IPR043129">
    <property type="entry name" value="ATPase_NBD"/>
</dbReference>
<dbReference type="InterPro" id="IPR048951">
    <property type="entry name" value="Ppx_C"/>
</dbReference>
<dbReference type="PANTHER" id="PTHR30005">
    <property type="entry name" value="EXOPOLYPHOSPHATASE"/>
    <property type="match status" value="1"/>
</dbReference>
<feature type="domain" description="Ppx/GppA phosphatase N-terminal" evidence="1">
    <location>
        <begin position="31"/>
        <end position="305"/>
    </location>
</feature>
<dbReference type="Proteomes" id="UP000594800">
    <property type="component" value="Chromosome"/>
</dbReference>
<dbReference type="SUPFAM" id="SSF109604">
    <property type="entry name" value="HD-domain/PDEase-like"/>
    <property type="match status" value="1"/>
</dbReference>
<dbReference type="Pfam" id="PF02541">
    <property type="entry name" value="Ppx-GppA"/>
    <property type="match status" value="1"/>
</dbReference>
<protein>
    <submittedName>
        <fullName evidence="3">Ppx/GppA family phosphatase</fullName>
    </submittedName>
</protein>
<dbReference type="AlphaFoldDB" id="A0A7S9QE50"/>
<feature type="domain" description="Exopolyphosphatase C-terminal" evidence="2">
    <location>
        <begin position="350"/>
        <end position="486"/>
    </location>
</feature>